<evidence type="ECO:0000256" key="1">
    <source>
        <dbReference type="SAM" id="MobiDB-lite"/>
    </source>
</evidence>
<sequence>MSRKELVQKLGDYLGVKPKYLSAPTFAYEIVTEEESYRIDREGTITKATGEVITIEEILNPPAPEDEPDQGAEQQESSQSPMENPNLLPFDCMEVKIPFADHSGTSLRNLINMLYSKEHLIRKAFEVTEPLMDATFAEDLSQYEIKTLEDLERALKELGKDRYPALDFDFAEKTYAIKLVTDSLTPERIAAFQDLIALVHQQALKQKRASFKQVQEENPKYAFRTWLIRIGMNGSDYKKSRKVLTEKLAGNGAFRKPTSPSKIEGLLDGVLEEKEQAAEALDAAAPEATGDGKSE</sequence>
<organism evidence="2 3">
    <name type="scientific">Heliorestis acidaminivorans</name>
    <dbReference type="NCBI Taxonomy" id="553427"/>
    <lineage>
        <taxon>Bacteria</taxon>
        <taxon>Bacillati</taxon>
        <taxon>Bacillota</taxon>
        <taxon>Clostridia</taxon>
        <taxon>Eubacteriales</taxon>
        <taxon>Heliobacteriaceae</taxon>
        <taxon>Heliorestis</taxon>
    </lineage>
</organism>
<feature type="compositionally biased region" description="Polar residues" evidence="1">
    <location>
        <begin position="72"/>
        <end position="83"/>
    </location>
</feature>
<dbReference type="Proteomes" id="UP000468766">
    <property type="component" value="Unassembled WGS sequence"/>
</dbReference>
<dbReference type="AlphaFoldDB" id="A0A6I0F4H6"/>
<evidence type="ECO:0000313" key="2">
    <source>
        <dbReference type="EMBL" id="KAB2953732.1"/>
    </source>
</evidence>
<feature type="region of interest" description="Disordered" evidence="1">
    <location>
        <begin position="61"/>
        <end position="85"/>
    </location>
</feature>
<name>A0A6I0F4H6_9FIRM</name>
<protein>
    <recommendedName>
        <fullName evidence="4">Virulence-related protein</fullName>
    </recommendedName>
</protein>
<dbReference type="OrthoDB" id="9775356at2"/>
<dbReference type="RefSeq" id="WP_151618663.1">
    <property type="nucleotide sequence ID" value="NZ_WBXO01000002.1"/>
</dbReference>
<reference evidence="2 3" key="1">
    <citation type="submission" date="2019-10" db="EMBL/GenBank/DDBJ databases">
        <title>Whole-genome sequence of the extremophile Heliorestis acidaminivorans DSM 24790.</title>
        <authorList>
            <person name="Kyndt J.A."/>
            <person name="Meyer T.E."/>
        </authorList>
    </citation>
    <scope>NUCLEOTIDE SEQUENCE [LARGE SCALE GENOMIC DNA]</scope>
    <source>
        <strain evidence="2 3">DSM 24790</strain>
    </source>
</reference>
<accession>A0A6I0F4H6</accession>
<evidence type="ECO:0008006" key="4">
    <source>
        <dbReference type="Google" id="ProtNLM"/>
    </source>
</evidence>
<comment type="caution">
    <text evidence="2">The sequence shown here is derived from an EMBL/GenBank/DDBJ whole genome shotgun (WGS) entry which is preliminary data.</text>
</comment>
<proteinExistence type="predicted"/>
<evidence type="ECO:0000313" key="3">
    <source>
        <dbReference type="Proteomes" id="UP000468766"/>
    </source>
</evidence>
<gene>
    <name evidence="2" type="ORF">F9B85_03685</name>
</gene>
<dbReference type="EMBL" id="WBXO01000002">
    <property type="protein sequence ID" value="KAB2953732.1"/>
    <property type="molecule type" value="Genomic_DNA"/>
</dbReference>
<keyword evidence="3" id="KW-1185">Reference proteome</keyword>